<dbReference type="PANTHER" id="PTHR47784">
    <property type="entry name" value="STEROL UPTAKE CONTROL PROTEIN 2"/>
    <property type="match status" value="1"/>
</dbReference>
<dbReference type="PROSITE" id="PS00463">
    <property type="entry name" value="ZN2_CY6_FUNGAL_1"/>
    <property type="match status" value="1"/>
</dbReference>
<name>A0A2H3C3S6_9AGAR</name>
<dbReference type="PRINTS" id="PR00755">
    <property type="entry name" value="AFLATOXINBRP"/>
</dbReference>
<dbReference type="GO" id="GO:0008270">
    <property type="term" value="F:zinc ion binding"/>
    <property type="evidence" value="ECO:0007669"/>
    <property type="project" value="InterPro"/>
</dbReference>
<dbReference type="GO" id="GO:0001228">
    <property type="term" value="F:DNA-binding transcription activator activity, RNA polymerase II-specific"/>
    <property type="evidence" value="ECO:0007669"/>
    <property type="project" value="TreeGrafter"/>
</dbReference>
<accession>A0A2H3C3S6</accession>
<gene>
    <name evidence="2" type="ORF">ARMSODRAFT_1077409</name>
</gene>
<dbReference type="STRING" id="1076256.A0A2H3C3S6"/>
<proteinExistence type="predicted"/>
<dbReference type="InterPro" id="IPR001138">
    <property type="entry name" value="Zn2Cys6_DnaBD"/>
</dbReference>
<dbReference type="AlphaFoldDB" id="A0A2H3C3S6"/>
<dbReference type="InterPro" id="IPR036864">
    <property type="entry name" value="Zn2-C6_fun-type_DNA-bd_sf"/>
</dbReference>
<dbReference type="InterPro" id="IPR053157">
    <property type="entry name" value="Sterol_Uptake_Regulator"/>
</dbReference>
<evidence type="ECO:0000313" key="2">
    <source>
        <dbReference type="EMBL" id="PBK77729.1"/>
    </source>
</evidence>
<dbReference type="Pfam" id="PF11951">
    <property type="entry name" value="Fungal_trans_2"/>
    <property type="match status" value="1"/>
</dbReference>
<sequence>MPPIRPHNKTRSGCKTCKQRKVKCDEDFPTCKNCIRRGIECVWNPTSQHDAKRPGGSMLVERPSLNDSPLSKWPVAGSSSSSDLLTLELMHHYSTSASYSLSSDPGAAGIWRSIVPKMAFDPQNHCLLHAILAFSALHIHHVDSTSPFVDRYAVAASAYYYQAKLSVHLADTEETADINAVLVALSLIARYEFAASAEVFPYSSDRYITIRAIRRNIEKNRTQVQNSVLHSFIAALAPTRLSTPLDDQFPSYLSTLPSTTHSAPDVEELYDGSVRAAYEDSIYFLERSWRSSFNRCVGIWWYMMPTTFFRLLAEEKPRALIILAHYCAMMKRVTQDGPWWVKKQWGNEAARIVSMLDAQWAPWLGWISSQLDEVHNRQALDFTGADLLNWFNGPLTQEAVIGQTLSTLHRGTDRL</sequence>
<dbReference type="CDD" id="cd00067">
    <property type="entry name" value="GAL4"/>
    <property type="match status" value="1"/>
</dbReference>
<keyword evidence="3" id="KW-1185">Reference proteome</keyword>
<protein>
    <recommendedName>
        <fullName evidence="1">Zn(2)-C6 fungal-type domain-containing protein</fullName>
    </recommendedName>
</protein>
<dbReference type="InterPro" id="IPR021858">
    <property type="entry name" value="Fun_TF"/>
</dbReference>
<dbReference type="PANTHER" id="PTHR47784:SF5">
    <property type="entry name" value="STEROL UPTAKE CONTROL PROTEIN 2"/>
    <property type="match status" value="1"/>
</dbReference>
<dbReference type="SUPFAM" id="SSF57701">
    <property type="entry name" value="Zn2/Cys6 DNA-binding domain"/>
    <property type="match status" value="1"/>
</dbReference>
<dbReference type="Gene3D" id="4.10.240.10">
    <property type="entry name" value="Zn(2)-C6 fungal-type DNA-binding domain"/>
    <property type="match status" value="1"/>
</dbReference>
<evidence type="ECO:0000313" key="3">
    <source>
        <dbReference type="Proteomes" id="UP000218334"/>
    </source>
</evidence>
<reference evidence="3" key="1">
    <citation type="journal article" date="2017" name="Nat. Ecol. Evol.">
        <title>Genome expansion and lineage-specific genetic innovations in the forest pathogenic fungi Armillaria.</title>
        <authorList>
            <person name="Sipos G."/>
            <person name="Prasanna A.N."/>
            <person name="Walter M.C."/>
            <person name="O'Connor E."/>
            <person name="Balint B."/>
            <person name="Krizsan K."/>
            <person name="Kiss B."/>
            <person name="Hess J."/>
            <person name="Varga T."/>
            <person name="Slot J."/>
            <person name="Riley R."/>
            <person name="Boka B."/>
            <person name="Rigling D."/>
            <person name="Barry K."/>
            <person name="Lee J."/>
            <person name="Mihaltcheva S."/>
            <person name="LaButti K."/>
            <person name="Lipzen A."/>
            <person name="Waldron R."/>
            <person name="Moloney N.M."/>
            <person name="Sperisen C."/>
            <person name="Kredics L."/>
            <person name="Vagvoelgyi C."/>
            <person name="Patrignani A."/>
            <person name="Fitzpatrick D."/>
            <person name="Nagy I."/>
            <person name="Doyle S."/>
            <person name="Anderson J.B."/>
            <person name="Grigoriev I.V."/>
            <person name="Gueldener U."/>
            <person name="Muensterkoetter M."/>
            <person name="Nagy L.G."/>
        </authorList>
    </citation>
    <scope>NUCLEOTIDE SEQUENCE [LARGE SCALE GENOMIC DNA]</scope>
    <source>
        <strain evidence="3">28-4</strain>
    </source>
</reference>
<dbReference type="PROSITE" id="PS50048">
    <property type="entry name" value="ZN2_CY6_FUNGAL_2"/>
    <property type="match status" value="1"/>
</dbReference>
<dbReference type="Proteomes" id="UP000218334">
    <property type="component" value="Unassembled WGS sequence"/>
</dbReference>
<organism evidence="2 3">
    <name type="scientific">Armillaria solidipes</name>
    <dbReference type="NCBI Taxonomy" id="1076256"/>
    <lineage>
        <taxon>Eukaryota</taxon>
        <taxon>Fungi</taxon>
        <taxon>Dikarya</taxon>
        <taxon>Basidiomycota</taxon>
        <taxon>Agaricomycotina</taxon>
        <taxon>Agaricomycetes</taxon>
        <taxon>Agaricomycetidae</taxon>
        <taxon>Agaricales</taxon>
        <taxon>Marasmiineae</taxon>
        <taxon>Physalacriaceae</taxon>
        <taxon>Armillaria</taxon>
    </lineage>
</organism>
<dbReference type="SMART" id="SM00066">
    <property type="entry name" value="GAL4"/>
    <property type="match status" value="1"/>
</dbReference>
<dbReference type="Pfam" id="PF00172">
    <property type="entry name" value="Zn_clus"/>
    <property type="match status" value="1"/>
</dbReference>
<dbReference type="EMBL" id="KZ293415">
    <property type="protein sequence ID" value="PBK77729.1"/>
    <property type="molecule type" value="Genomic_DNA"/>
</dbReference>
<feature type="domain" description="Zn(2)-C6 fungal-type" evidence="1">
    <location>
        <begin position="13"/>
        <end position="43"/>
    </location>
</feature>
<evidence type="ECO:0000259" key="1">
    <source>
        <dbReference type="PROSITE" id="PS50048"/>
    </source>
</evidence>